<protein>
    <submittedName>
        <fullName evidence="1">Uncharacterized protein</fullName>
    </submittedName>
</protein>
<reference evidence="1" key="1">
    <citation type="submission" date="2022-08" db="EMBL/GenBank/DDBJ databases">
        <title>Genome analysis of Corynebacteriales strain.</title>
        <authorList>
            <person name="Lee S.D."/>
        </authorList>
    </citation>
    <scope>NUCLEOTIDE SEQUENCE</scope>
    <source>
        <strain evidence="1">D3-21</strain>
    </source>
</reference>
<name>A0A9X4LXZ4_9ACTN</name>
<keyword evidence="2" id="KW-1185">Reference proteome</keyword>
<dbReference type="EMBL" id="JANRHA010000001">
    <property type="protein sequence ID" value="MDG3013262.1"/>
    <property type="molecule type" value="Genomic_DNA"/>
</dbReference>
<proteinExistence type="predicted"/>
<gene>
    <name evidence="1" type="ORF">NVS88_01675</name>
</gene>
<organism evidence="1 2">
    <name type="scientific">Speluncibacter jeojiensis</name>
    <dbReference type="NCBI Taxonomy" id="2710754"/>
    <lineage>
        <taxon>Bacteria</taxon>
        <taxon>Bacillati</taxon>
        <taxon>Actinomycetota</taxon>
        <taxon>Actinomycetes</taxon>
        <taxon>Mycobacteriales</taxon>
        <taxon>Speluncibacteraceae</taxon>
        <taxon>Speluncibacter</taxon>
    </lineage>
</organism>
<accession>A0A9X4LXZ4</accession>
<evidence type="ECO:0000313" key="1">
    <source>
        <dbReference type="EMBL" id="MDG3013262.1"/>
    </source>
</evidence>
<sequence length="227" mass="24846">MGSGEGAIRPLYGGDPSPDTHGAAWLSPYDHPVPFDRHVRRWLDSRFSHLVRILHPAYDSADQPVTWRQIARTRGVTVDVGTSFGALVGTQDPNAVLPGIFARRPVDGSLPDELMPPLQELLGPSGTCGLLWTGYGWLSDAMASAAVVGDGPQRYWSLRAVADPFAATITYESPNFWWPDDHSWRVGTGMDSVETLVASNDEDVIDTIVRSPALETIRLTTHSNRMP</sequence>
<comment type="caution">
    <text evidence="1">The sequence shown here is derived from an EMBL/GenBank/DDBJ whole genome shotgun (WGS) entry which is preliminary data.</text>
</comment>
<evidence type="ECO:0000313" key="2">
    <source>
        <dbReference type="Proteomes" id="UP001152755"/>
    </source>
</evidence>
<dbReference type="AlphaFoldDB" id="A0A9X4LXZ4"/>
<dbReference type="RefSeq" id="WP_332519018.1">
    <property type="nucleotide sequence ID" value="NZ_JANRHA010000001.1"/>
</dbReference>
<dbReference type="Proteomes" id="UP001152755">
    <property type="component" value="Unassembled WGS sequence"/>
</dbReference>